<dbReference type="Pfam" id="PF11185">
    <property type="entry name" value="DUF2971"/>
    <property type="match status" value="1"/>
</dbReference>
<organism evidence="1 2">
    <name type="scientific">Flavobacterium succinicans</name>
    <dbReference type="NCBI Taxonomy" id="29536"/>
    <lineage>
        <taxon>Bacteria</taxon>
        <taxon>Pseudomonadati</taxon>
        <taxon>Bacteroidota</taxon>
        <taxon>Flavobacteriia</taxon>
        <taxon>Flavobacteriales</taxon>
        <taxon>Flavobacteriaceae</taxon>
        <taxon>Flavobacterium</taxon>
    </lineage>
</organism>
<evidence type="ECO:0000313" key="2">
    <source>
        <dbReference type="Proteomes" id="UP000182961"/>
    </source>
</evidence>
<dbReference type="EMBL" id="FOUT01000019">
    <property type="protein sequence ID" value="SFN55013.1"/>
    <property type="molecule type" value="Genomic_DNA"/>
</dbReference>
<protein>
    <recommendedName>
        <fullName evidence="3">DUF2971 domain-containing protein</fullName>
    </recommendedName>
</protein>
<dbReference type="Proteomes" id="UP000182961">
    <property type="component" value="Unassembled WGS sequence"/>
</dbReference>
<dbReference type="RefSeq" id="WP_024982676.1">
    <property type="nucleotide sequence ID" value="NZ_CBCRUM010000032.1"/>
</dbReference>
<reference evidence="2" key="1">
    <citation type="submission" date="2016-10" db="EMBL/GenBank/DDBJ databases">
        <authorList>
            <person name="Varghese N."/>
            <person name="Submissions S."/>
        </authorList>
    </citation>
    <scope>NUCLEOTIDE SEQUENCE [LARGE SCALE GENOMIC DNA]</scope>
    <source>
        <strain evidence="2">DSM 4002</strain>
    </source>
</reference>
<accession>A0A1I4ZY11</accession>
<dbReference type="InterPro" id="IPR021352">
    <property type="entry name" value="DUF2971"/>
</dbReference>
<proteinExistence type="predicted"/>
<keyword evidence="2" id="KW-1185">Reference proteome</keyword>
<dbReference type="AlphaFoldDB" id="A0A1I4ZY11"/>
<sequence>MKLDPRGVFLTFNLKWKIEKYIHEIGLNANYPQYVTTSLYHKGLKMSNPEFLYKFYAPENYNFESLENPYLYFGDPSDFNDTFDCVISENSYIEKFLDNKYLENIGICNFSIEKTNQMWAYYAEKNKGFAVKFKNNKLFLPYGDNIAIKSHVLYLNNDIPDHPNLIETLKSLEDKHAPDPVKGWQHQVLFHHDLCRKNTSYTWESEYRFITFNREEIKRQMTLNPTTIDSIYIGHKMSKDNLERLKSIVINFSHVKVFLSVPNPKSQKLEDIKIKDLNRLVYDQNRIKLI</sequence>
<evidence type="ECO:0008006" key="3">
    <source>
        <dbReference type="Google" id="ProtNLM"/>
    </source>
</evidence>
<name>A0A1I4ZY11_9FLAO</name>
<gene>
    <name evidence="1" type="ORF">SAMN05444143_11913</name>
</gene>
<evidence type="ECO:0000313" key="1">
    <source>
        <dbReference type="EMBL" id="SFN55013.1"/>
    </source>
</evidence>